<dbReference type="Proteomes" id="UP000320333">
    <property type="component" value="Unassembled WGS sequence"/>
</dbReference>
<feature type="domain" description="NodB homology" evidence="6">
    <location>
        <begin position="527"/>
        <end position="714"/>
    </location>
</feature>
<proteinExistence type="predicted"/>
<dbReference type="AlphaFoldDB" id="A0A507FBR3"/>
<feature type="transmembrane region" description="Helical" evidence="4">
    <location>
        <begin position="400"/>
        <end position="418"/>
    </location>
</feature>
<evidence type="ECO:0000256" key="4">
    <source>
        <dbReference type="SAM" id="Phobius"/>
    </source>
</evidence>
<dbReference type="InterPro" id="IPR002509">
    <property type="entry name" value="NODB_dom"/>
</dbReference>
<feature type="region of interest" description="Disordered" evidence="3">
    <location>
        <begin position="446"/>
        <end position="477"/>
    </location>
</feature>
<feature type="domain" description="NodB homology" evidence="6">
    <location>
        <begin position="67"/>
        <end position="255"/>
    </location>
</feature>
<dbReference type="InterPro" id="IPR011330">
    <property type="entry name" value="Glyco_hydro/deAcase_b/a-brl"/>
</dbReference>
<evidence type="ECO:0000256" key="3">
    <source>
        <dbReference type="SAM" id="MobiDB-lite"/>
    </source>
</evidence>
<dbReference type="PANTHER" id="PTHR10587">
    <property type="entry name" value="GLYCOSYL TRANSFERASE-RELATED"/>
    <property type="match status" value="1"/>
</dbReference>
<keyword evidence="4" id="KW-0812">Transmembrane</keyword>
<dbReference type="STRING" id="246404.A0A507FBR3"/>
<dbReference type="GO" id="GO:0005975">
    <property type="term" value="P:carbohydrate metabolic process"/>
    <property type="evidence" value="ECO:0007669"/>
    <property type="project" value="InterPro"/>
</dbReference>
<evidence type="ECO:0000313" key="8">
    <source>
        <dbReference type="Proteomes" id="UP000320333"/>
    </source>
</evidence>
<dbReference type="OrthoDB" id="407355at2759"/>
<sequence>MTTHLALLIALVPVTLAQYDFSWAPKYDVTKPPATAPAQPLWTQYFKQVNPTAASPDITSCNSPNPLVWGATFDDGPSPSTPMVLDYLKLPNVSVKATFWVIGANVQFLPEVLARTYAEGHQIGLHTWSHSNLSLLSDDQIISELVYSARTVYEVTKVYPKYYRPPYGAIDARVRALANTMGLTAVTWNRDSLDWSYVGKSTLPVMISSVTGTFRGWVASSDPNGLSLEHDLYEDTAAAIPPSMDILIRAGRVIQTVSQCIGDTGPYENTVLRTFFANGFFENPATGNGGVTTTQTSASSASITMVGPSGTVSGPSNNTSTAAAAGGGSSTGGSLDSGNSVSGSSDGSKAKGLSTGGIVGIAVGCGVAVLVGVGGVLGIRYQRKKKADAAAAKQTLGDESAYVTALEPVILFVLQLLSANSYLDASPKTTATTQKPTVQTVPTTTAAVPTATTTTPTTTTTTVPSIQTTTTTVPDPYGGGGAMNFEWAPPAGLAPVHEEWTAYFKQRFPYAVVSPDIESCADSVDPNYWGISFDDGPTENTHVVLDYFAKQKLSTTFWVIGSSVPDAAQTLKDSYAAGHDIGSHTWSHKDLTTLNEDEIVAELVYGARAVFEVTGNIPRYFRPPYGAIDDRVRRVAAQLGLQAVRWALDTQDWANVETNTMQNVPEAFETWIKQGVTRPITLAHDLYPETVAVVAQSMDLLLKAGKRPVKLSQCLDVGSVYGNDALETFFKSGLFQGGGGGGGHKSGKLHPSVARYRASSSSSSGSGSGGISKVARIVG</sequence>
<dbReference type="Pfam" id="PF01522">
    <property type="entry name" value="Polysacc_deac_1"/>
    <property type="match status" value="2"/>
</dbReference>
<feature type="region of interest" description="Disordered" evidence="3">
    <location>
        <begin position="287"/>
        <end position="347"/>
    </location>
</feature>
<evidence type="ECO:0000256" key="2">
    <source>
        <dbReference type="ARBA" id="ARBA00022801"/>
    </source>
</evidence>
<evidence type="ECO:0000256" key="5">
    <source>
        <dbReference type="SAM" id="SignalP"/>
    </source>
</evidence>
<dbReference type="EMBL" id="QEAP01000203">
    <property type="protein sequence ID" value="TPX73185.1"/>
    <property type="molecule type" value="Genomic_DNA"/>
</dbReference>
<organism evidence="7 8">
    <name type="scientific">Chytriomyces confervae</name>
    <dbReference type="NCBI Taxonomy" id="246404"/>
    <lineage>
        <taxon>Eukaryota</taxon>
        <taxon>Fungi</taxon>
        <taxon>Fungi incertae sedis</taxon>
        <taxon>Chytridiomycota</taxon>
        <taxon>Chytridiomycota incertae sedis</taxon>
        <taxon>Chytridiomycetes</taxon>
        <taxon>Chytridiales</taxon>
        <taxon>Chytriomycetaceae</taxon>
        <taxon>Chytriomyces</taxon>
    </lineage>
</organism>
<protein>
    <recommendedName>
        <fullName evidence="6">NodB homology domain-containing protein</fullName>
    </recommendedName>
</protein>
<keyword evidence="5" id="KW-0732">Signal</keyword>
<dbReference type="PROSITE" id="PS51677">
    <property type="entry name" value="NODB"/>
    <property type="match status" value="2"/>
</dbReference>
<reference evidence="7 8" key="1">
    <citation type="journal article" date="2019" name="Sci. Rep.">
        <title>Comparative genomics of chytrid fungi reveal insights into the obligate biotrophic and pathogenic lifestyle of Synchytrium endobioticum.</title>
        <authorList>
            <person name="van de Vossenberg B.T.L.H."/>
            <person name="Warris S."/>
            <person name="Nguyen H.D.T."/>
            <person name="van Gent-Pelzer M.P.E."/>
            <person name="Joly D.L."/>
            <person name="van de Geest H.C."/>
            <person name="Bonants P.J.M."/>
            <person name="Smith D.S."/>
            <person name="Levesque C.A."/>
            <person name="van der Lee T.A.J."/>
        </authorList>
    </citation>
    <scope>NUCLEOTIDE SEQUENCE [LARGE SCALE GENOMIC DNA]</scope>
    <source>
        <strain evidence="7 8">CBS 675.73</strain>
    </source>
</reference>
<comment type="caution">
    <text evidence="7">The sequence shown here is derived from an EMBL/GenBank/DDBJ whole genome shotgun (WGS) entry which is preliminary data.</text>
</comment>
<dbReference type="GO" id="GO:0009272">
    <property type="term" value="P:fungal-type cell wall biogenesis"/>
    <property type="evidence" value="ECO:0007669"/>
    <property type="project" value="UniProtKB-ARBA"/>
</dbReference>
<keyword evidence="4" id="KW-1133">Transmembrane helix</keyword>
<feature type="transmembrane region" description="Helical" evidence="4">
    <location>
        <begin position="358"/>
        <end position="379"/>
    </location>
</feature>
<keyword evidence="8" id="KW-1185">Reference proteome</keyword>
<dbReference type="GO" id="GO:0046872">
    <property type="term" value="F:metal ion binding"/>
    <property type="evidence" value="ECO:0007669"/>
    <property type="project" value="UniProtKB-KW"/>
</dbReference>
<dbReference type="PANTHER" id="PTHR10587:SF133">
    <property type="entry name" value="CHITIN DEACETYLASE 1-RELATED"/>
    <property type="match status" value="1"/>
</dbReference>
<keyword evidence="4" id="KW-0472">Membrane</keyword>
<dbReference type="SUPFAM" id="SSF88713">
    <property type="entry name" value="Glycoside hydrolase/deacetylase"/>
    <property type="match status" value="2"/>
</dbReference>
<dbReference type="GO" id="GO:0004099">
    <property type="term" value="F:chitin deacetylase activity"/>
    <property type="evidence" value="ECO:0007669"/>
    <property type="project" value="TreeGrafter"/>
</dbReference>
<feature type="chain" id="PRO_5021400907" description="NodB homology domain-containing protein" evidence="5">
    <location>
        <begin position="18"/>
        <end position="779"/>
    </location>
</feature>
<feature type="compositionally biased region" description="Low complexity" evidence="3">
    <location>
        <begin position="446"/>
        <end position="474"/>
    </location>
</feature>
<dbReference type="GO" id="GO:0016020">
    <property type="term" value="C:membrane"/>
    <property type="evidence" value="ECO:0007669"/>
    <property type="project" value="TreeGrafter"/>
</dbReference>
<accession>A0A507FBR3</accession>
<keyword evidence="2" id="KW-0378">Hydrolase</keyword>
<feature type="compositionally biased region" description="Low complexity" evidence="3">
    <location>
        <begin position="292"/>
        <end position="302"/>
    </location>
</feature>
<evidence type="ECO:0000313" key="7">
    <source>
        <dbReference type="EMBL" id="TPX73185.1"/>
    </source>
</evidence>
<dbReference type="InterPro" id="IPR050248">
    <property type="entry name" value="Polysacc_deacetylase_ArnD"/>
</dbReference>
<keyword evidence="1" id="KW-0479">Metal-binding</keyword>
<feature type="signal peptide" evidence="5">
    <location>
        <begin position="1"/>
        <end position="17"/>
    </location>
</feature>
<dbReference type="Gene3D" id="3.20.20.370">
    <property type="entry name" value="Glycoside hydrolase/deacetylase"/>
    <property type="match status" value="2"/>
</dbReference>
<evidence type="ECO:0000259" key="6">
    <source>
        <dbReference type="PROSITE" id="PS51677"/>
    </source>
</evidence>
<evidence type="ECO:0000256" key="1">
    <source>
        <dbReference type="ARBA" id="ARBA00022723"/>
    </source>
</evidence>
<name>A0A507FBR3_9FUNG</name>
<gene>
    <name evidence="7" type="ORF">CcCBS67573_g05542</name>
</gene>
<feature type="compositionally biased region" description="Low complexity" evidence="3">
    <location>
        <begin position="313"/>
        <end position="324"/>
    </location>
</feature>
<feature type="compositionally biased region" description="Low complexity" evidence="3">
    <location>
        <begin position="332"/>
        <end position="347"/>
    </location>
</feature>